<keyword evidence="3" id="KW-0946">Virion</keyword>
<dbReference type="AlphaFoldDB" id="A0AAV9GH91"/>
<feature type="region of interest" description="Disordered" evidence="1">
    <location>
        <begin position="116"/>
        <end position="153"/>
    </location>
</feature>
<gene>
    <name evidence="3" type="ORF">QBC34DRAFT_134196</name>
</gene>
<dbReference type="GO" id="GO:0005096">
    <property type="term" value="F:GTPase activator activity"/>
    <property type="evidence" value="ECO:0007669"/>
    <property type="project" value="InterPro"/>
</dbReference>
<feature type="compositionally biased region" description="Basic and acidic residues" evidence="1">
    <location>
        <begin position="236"/>
        <end position="257"/>
    </location>
</feature>
<dbReference type="InterPro" id="IPR037520">
    <property type="entry name" value="Folliculin/SMCR8_longin"/>
</dbReference>
<dbReference type="Proteomes" id="UP001321760">
    <property type="component" value="Unassembled WGS sequence"/>
</dbReference>
<evidence type="ECO:0000256" key="1">
    <source>
        <dbReference type="SAM" id="MobiDB-lite"/>
    </source>
</evidence>
<dbReference type="GO" id="GO:1904263">
    <property type="term" value="P:positive regulation of TORC1 signaling"/>
    <property type="evidence" value="ECO:0007669"/>
    <property type="project" value="TreeGrafter"/>
</dbReference>
<dbReference type="PANTHER" id="PTHR31441:SF2">
    <property type="entry name" value="FOLLICULIN"/>
    <property type="match status" value="1"/>
</dbReference>
<proteinExistence type="predicted"/>
<dbReference type="GO" id="GO:0005829">
    <property type="term" value="C:cytosol"/>
    <property type="evidence" value="ECO:0007669"/>
    <property type="project" value="TreeGrafter"/>
</dbReference>
<comment type="caution">
    <text evidence="3">The sequence shown here is derived from an EMBL/GenBank/DDBJ whole genome shotgun (WGS) entry which is preliminary data.</text>
</comment>
<feature type="domain" description="UDENN FLCN/SMCR8-type" evidence="2">
    <location>
        <begin position="685"/>
        <end position="906"/>
    </location>
</feature>
<organism evidence="3 4">
    <name type="scientific">Podospora aff. communis PSN243</name>
    <dbReference type="NCBI Taxonomy" id="3040156"/>
    <lineage>
        <taxon>Eukaryota</taxon>
        <taxon>Fungi</taxon>
        <taxon>Dikarya</taxon>
        <taxon>Ascomycota</taxon>
        <taxon>Pezizomycotina</taxon>
        <taxon>Sordariomycetes</taxon>
        <taxon>Sordariomycetidae</taxon>
        <taxon>Sordariales</taxon>
        <taxon>Podosporaceae</taxon>
        <taxon>Podospora</taxon>
    </lineage>
</organism>
<dbReference type="SUPFAM" id="SSF50494">
    <property type="entry name" value="Trypsin-like serine proteases"/>
    <property type="match status" value="1"/>
</dbReference>
<feature type="region of interest" description="Disordered" evidence="1">
    <location>
        <begin position="197"/>
        <end position="276"/>
    </location>
</feature>
<protein>
    <submittedName>
        <fullName evidence="3">Vesicle coat protein</fullName>
    </submittedName>
</protein>
<evidence type="ECO:0000313" key="4">
    <source>
        <dbReference type="Proteomes" id="UP001321760"/>
    </source>
</evidence>
<feature type="region of interest" description="Disordered" evidence="1">
    <location>
        <begin position="564"/>
        <end position="592"/>
    </location>
</feature>
<dbReference type="Pfam" id="PF11704">
    <property type="entry name" value="Folliculin"/>
    <property type="match status" value="1"/>
</dbReference>
<dbReference type="InterPro" id="IPR037521">
    <property type="entry name" value="FLCN/SMCR8_DENN"/>
</dbReference>
<feature type="compositionally biased region" description="Polar residues" evidence="1">
    <location>
        <begin position="258"/>
        <end position="275"/>
    </location>
</feature>
<accession>A0AAV9GH91</accession>
<reference evidence="3" key="1">
    <citation type="journal article" date="2023" name="Mol. Phylogenet. Evol.">
        <title>Genome-scale phylogeny and comparative genomics of the fungal order Sordariales.</title>
        <authorList>
            <person name="Hensen N."/>
            <person name="Bonometti L."/>
            <person name="Westerberg I."/>
            <person name="Brannstrom I.O."/>
            <person name="Guillou S."/>
            <person name="Cros-Aarteil S."/>
            <person name="Calhoun S."/>
            <person name="Haridas S."/>
            <person name="Kuo A."/>
            <person name="Mondo S."/>
            <person name="Pangilinan J."/>
            <person name="Riley R."/>
            <person name="LaButti K."/>
            <person name="Andreopoulos B."/>
            <person name="Lipzen A."/>
            <person name="Chen C."/>
            <person name="Yan M."/>
            <person name="Daum C."/>
            <person name="Ng V."/>
            <person name="Clum A."/>
            <person name="Steindorff A."/>
            <person name="Ohm R.A."/>
            <person name="Martin F."/>
            <person name="Silar P."/>
            <person name="Natvig D.O."/>
            <person name="Lalanne C."/>
            <person name="Gautier V."/>
            <person name="Ament-Velasquez S.L."/>
            <person name="Kruys A."/>
            <person name="Hutchinson M.I."/>
            <person name="Powell A.J."/>
            <person name="Barry K."/>
            <person name="Miller A.N."/>
            <person name="Grigoriev I.V."/>
            <person name="Debuchy R."/>
            <person name="Gladieux P."/>
            <person name="Hiltunen Thoren M."/>
            <person name="Johannesson H."/>
        </authorList>
    </citation>
    <scope>NUCLEOTIDE SEQUENCE</scope>
    <source>
        <strain evidence="3">PSN243</strain>
    </source>
</reference>
<reference evidence="3" key="2">
    <citation type="submission" date="2023-05" db="EMBL/GenBank/DDBJ databases">
        <authorList>
            <consortium name="Lawrence Berkeley National Laboratory"/>
            <person name="Steindorff A."/>
            <person name="Hensen N."/>
            <person name="Bonometti L."/>
            <person name="Westerberg I."/>
            <person name="Brannstrom I.O."/>
            <person name="Guillou S."/>
            <person name="Cros-Aarteil S."/>
            <person name="Calhoun S."/>
            <person name="Haridas S."/>
            <person name="Kuo A."/>
            <person name="Mondo S."/>
            <person name="Pangilinan J."/>
            <person name="Riley R."/>
            <person name="Labutti K."/>
            <person name="Andreopoulos B."/>
            <person name="Lipzen A."/>
            <person name="Chen C."/>
            <person name="Yanf M."/>
            <person name="Daum C."/>
            <person name="Ng V."/>
            <person name="Clum A."/>
            <person name="Ohm R."/>
            <person name="Martin F."/>
            <person name="Silar P."/>
            <person name="Natvig D."/>
            <person name="Lalanne C."/>
            <person name="Gautier V."/>
            <person name="Ament-Velasquez S.L."/>
            <person name="Kruys A."/>
            <person name="Hutchinson M.I."/>
            <person name="Powell A.J."/>
            <person name="Barry K."/>
            <person name="Miller A.N."/>
            <person name="Grigoriev I.V."/>
            <person name="Debuchy R."/>
            <person name="Gladieux P."/>
            <person name="Thoren M.H."/>
            <person name="Johannesson H."/>
        </authorList>
    </citation>
    <scope>NUCLEOTIDE SEQUENCE</scope>
    <source>
        <strain evidence="3">PSN243</strain>
    </source>
</reference>
<dbReference type="PROSITE" id="PS51834">
    <property type="entry name" value="DENN_FLCN_SMCR8"/>
    <property type="match status" value="1"/>
</dbReference>
<keyword evidence="3" id="KW-0167">Capsid protein</keyword>
<feature type="compositionally biased region" description="Low complexity" evidence="1">
    <location>
        <begin position="137"/>
        <end position="149"/>
    </location>
</feature>
<keyword evidence="4" id="KW-1185">Reference proteome</keyword>
<feature type="compositionally biased region" description="Acidic residues" evidence="1">
    <location>
        <begin position="207"/>
        <end position="229"/>
    </location>
</feature>
<dbReference type="PANTHER" id="PTHR31441">
    <property type="entry name" value="FOLLICULIN FAMILY MEMBER"/>
    <property type="match status" value="1"/>
</dbReference>
<dbReference type="InterPro" id="IPR009003">
    <property type="entry name" value="Peptidase_S1_PA"/>
</dbReference>
<evidence type="ECO:0000313" key="3">
    <source>
        <dbReference type="EMBL" id="KAK4447282.1"/>
    </source>
</evidence>
<dbReference type="InterPro" id="IPR021713">
    <property type="entry name" value="Folliculin"/>
</dbReference>
<name>A0AAV9GH91_9PEZI</name>
<sequence>MVLDVVKQFQRKIEWPDPEQSVGKLLCTVRGGRYSCWQTVGPARTAWAHVGPEIKRYLNEIETPTLCLVTASIEIYMVGKSPPTATPVVWISCADKPTRKKIRRVIKDNQFLDDYPGMKLGDAPSGPDGQTPIALGASSDSPASSSSPAEGDRVSGLQLFAYTPSGKTRMATRGPLVWIQGEPYVLTIAHFLQDESVPSTGRTVGSDLDELSFDGDSDSGETEELSDDDLLSRGSRTPDRLHSDDSDDGRSTTHELTDTPSSASPRPSDGQSSEIYSERKPSTLTYFEQPLPFGLNVGLPATSEQIGRVLVPEPGLVYLKRFFPDKDGVMKPIVEEVGKVFLTSEDGTQPGLDYALVKLTRSVMSLFRDFPSCREVISKTPSTDTELAAFTASGGPVAGKFLTGTLSYVRPAKCQEFQGTYMVNLETALREGDCGAAVMNRNEGLYGHIVAATPGTGYGYVVPADEIFNDIMRRTGHELSLRPPISWSAPVPDSIPPVNAVKNPQLPTLEPAAGTTRFSWSYEQETTANLRLLCLAHYCDIHGPVPVMVTEGLPTPCSACDEDDGVLPFPDTDTARPRPSPQSSQKPPHDFRRTYKEGVTQLTEICENCAMTLPQRQGGERIYGIDSPPESDPTLRTRIQCARYFGTSNSSLSADESTGAHYHYVDITSTHRTITPASFSRVQAACLRTLSGETLPRAILISPMTPKSPVLTSTASGATSPSATVLSGGSTAPTGPIFFGDPEAGYTTAYIFQIPDIHARDHKRVYAFLAVSTDRERVAMSGFNFLAAAFRDMAAGIQALAAEAESERTVSESSGSIAISSIPAGQGYRSFQSETLPPKSPSNSKFSMGGVGGRSEHMRFGASGAALKSRSLAKLVGRPDFFIDLHTKFVRLLLELEVVLGSKDGS</sequence>
<evidence type="ECO:0000259" key="2">
    <source>
        <dbReference type="PROSITE" id="PS51834"/>
    </source>
</evidence>
<dbReference type="EMBL" id="MU865951">
    <property type="protein sequence ID" value="KAK4447282.1"/>
    <property type="molecule type" value="Genomic_DNA"/>
</dbReference>